<dbReference type="InterPro" id="IPR022742">
    <property type="entry name" value="Hydrolase_4"/>
</dbReference>
<dbReference type="Gene3D" id="3.40.50.1820">
    <property type="entry name" value="alpha/beta hydrolase"/>
    <property type="match status" value="1"/>
</dbReference>
<dbReference type="EMBL" id="CP044222">
    <property type="protein sequence ID" value="QEW07970.1"/>
    <property type="molecule type" value="Genomic_DNA"/>
</dbReference>
<protein>
    <submittedName>
        <fullName evidence="2">Lysophospholipase</fullName>
    </submittedName>
</protein>
<feature type="domain" description="Serine aminopeptidase S33" evidence="1">
    <location>
        <begin position="90"/>
        <end position="322"/>
    </location>
</feature>
<name>A0A5J6LH15_9GAMM</name>
<dbReference type="InterPro" id="IPR051044">
    <property type="entry name" value="MAG_DAG_Lipase"/>
</dbReference>
<dbReference type="KEGG" id="nik:F5I99_16550"/>
<evidence type="ECO:0000259" key="1">
    <source>
        <dbReference type="Pfam" id="PF12146"/>
    </source>
</evidence>
<accession>A0A5J6LH15</accession>
<sequence length="353" mass="41015">MQRNMDMTPIKSMDRLLEQPPVLDEDWVLALQNELEAFDPEQVTLCDVHLRQYYAHYGFTCLPDEVEYSAGTEWIVGTRLFLQYFRRRFARGTVVLMHGYTDHSGMYSGLIDHLLRRGWNVLTYDLPGHGLSAGEPLGINGFDQYVRQLQQVLNNYTPLFKGPVVMMGQSTGAAIILTLLIQSDREQKRRWALAGSVFLAPLIRPVDYYYIRSVYKTMHWCLRRVRRRFSSNSHDADFLHFRESRDPLQHRYMAISWIGSMLKWVADIEKVGPCSDRLMVIQGTDDKTVNWRYNVAVLDQLCPAAELRLVRDARHQLVNESDEYRDKVFAHIDEFLGSCRTYKAAPSAAVIRR</sequence>
<dbReference type="InterPro" id="IPR029058">
    <property type="entry name" value="AB_hydrolase_fold"/>
</dbReference>
<dbReference type="PANTHER" id="PTHR11614">
    <property type="entry name" value="PHOSPHOLIPASE-RELATED"/>
    <property type="match status" value="1"/>
</dbReference>
<organism evidence="2 3">
    <name type="scientific">Nitrincola iocasae</name>
    <dbReference type="NCBI Taxonomy" id="2614693"/>
    <lineage>
        <taxon>Bacteria</taxon>
        <taxon>Pseudomonadati</taxon>
        <taxon>Pseudomonadota</taxon>
        <taxon>Gammaproteobacteria</taxon>
        <taxon>Oceanospirillales</taxon>
        <taxon>Oceanospirillaceae</taxon>
        <taxon>Nitrincola</taxon>
    </lineage>
</organism>
<reference evidence="2 3" key="1">
    <citation type="submission" date="2019-09" db="EMBL/GenBank/DDBJ databases">
        <title>Nitrincola iocasae sp. nov., a bacterium isolated from the sediment collected at a cold seep field in South China Sea.</title>
        <authorList>
            <person name="Zhang H."/>
            <person name="Wang H."/>
            <person name="Li C."/>
        </authorList>
    </citation>
    <scope>NUCLEOTIDE SEQUENCE [LARGE SCALE GENOMIC DNA]</scope>
    <source>
        <strain evidence="2 3">KXZD1103</strain>
    </source>
</reference>
<dbReference type="SUPFAM" id="SSF53474">
    <property type="entry name" value="alpha/beta-Hydrolases"/>
    <property type="match status" value="1"/>
</dbReference>
<evidence type="ECO:0000313" key="3">
    <source>
        <dbReference type="Proteomes" id="UP000325606"/>
    </source>
</evidence>
<dbReference type="Proteomes" id="UP000325606">
    <property type="component" value="Chromosome"/>
</dbReference>
<gene>
    <name evidence="2" type="ORF">F5I99_16550</name>
</gene>
<proteinExistence type="predicted"/>
<dbReference type="Pfam" id="PF12146">
    <property type="entry name" value="Hydrolase_4"/>
    <property type="match status" value="1"/>
</dbReference>
<dbReference type="AlphaFoldDB" id="A0A5J6LH15"/>
<evidence type="ECO:0000313" key="2">
    <source>
        <dbReference type="EMBL" id="QEW07970.1"/>
    </source>
</evidence>
<keyword evidence="3" id="KW-1185">Reference proteome</keyword>